<dbReference type="RefSeq" id="XP_041155772.1">
    <property type="nucleotide sequence ID" value="XM_041311842.1"/>
</dbReference>
<dbReference type="Proteomes" id="UP000719766">
    <property type="component" value="Unassembled WGS sequence"/>
</dbReference>
<dbReference type="EMBL" id="JABBWE010000067">
    <property type="protein sequence ID" value="KAG1788574.1"/>
    <property type="molecule type" value="Genomic_DNA"/>
</dbReference>
<evidence type="ECO:0000313" key="1">
    <source>
        <dbReference type="EMBL" id="KAG1788574.1"/>
    </source>
</evidence>
<sequence length="119" mass="13617">MRSKIVEAGKKGKYARLPSKQHHIQPTPHTPKPTAFIHDHLYMDCCTHPSHLVQRGQFLSCGPSPIAYAFPISYRSSTLHADIRVLIMSSWVEDVEGVKKGSWRKRKWRRRGKCYFGGG</sequence>
<protein>
    <submittedName>
        <fullName evidence="1">Uncharacterized protein</fullName>
    </submittedName>
</protein>
<dbReference type="GeneID" id="64605606"/>
<proteinExistence type="predicted"/>
<dbReference type="OrthoDB" id="541052at2759"/>
<name>A0A9P7AFZ6_9AGAM</name>
<dbReference type="AlphaFoldDB" id="A0A9P7AFZ6"/>
<reference evidence="1" key="1">
    <citation type="journal article" date="2020" name="New Phytol.">
        <title>Comparative genomics reveals dynamic genome evolution in host specialist ectomycorrhizal fungi.</title>
        <authorList>
            <person name="Lofgren L.A."/>
            <person name="Nguyen N.H."/>
            <person name="Vilgalys R."/>
            <person name="Ruytinx J."/>
            <person name="Liao H.L."/>
            <person name="Branco S."/>
            <person name="Kuo A."/>
            <person name="LaButti K."/>
            <person name="Lipzen A."/>
            <person name="Andreopoulos W."/>
            <person name="Pangilinan J."/>
            <person name="Riley R."/>
            <person name="Hundley H."/>
            <person name="Na H."/>
            <person name="Barry K."/>
            <person name="Grigoriev I.V."/>
            <person name="Stajich J.E."/>
            <person name="Kennedy P.G."/>
        </authorList>
    </citation>
    <scope>NUCLEOTIDE SEQUENCE</scope>
    <source>
        <strain evidence="1">S12</strain>
    </source>
</reference>
<comment type="caution">
    <text evidence="1">The sequence shown here is derived from an EMBL/GenBank/DDBJ whole genome shotgun (WGS) entry which is preliminary data.</text>
</comment>
<evidence type="ECO:0000313" key="2">
    <source>
        <dbReference type="Proteomes" id="UP000719766"/>
    </source>
</evidence>
<organism evidence="1 2">
    <name type="scientific">Suillus plorans</name>
    <dbReference type="NCBI Taxonomy" id="116603"/>
    <lineage>
        <taxon>Eukaryota</taxon>
        <taxon>Fungi</taxon>
        <taxon>Dikarya</taxon>
        <taxon>Basidiomycota</taxon>
        <taxon>Agaricomycotina</taxon>
        <taxon>Agaricomycetes</taxon>
        <taxon>Agaricomycetidae</taxon>
        <taxon>Boletales</taxon>
        <taxon>Suillineae</taxon>
        <taxon>Suillaceae</taxon>
        <taxon>Suillus</taxon>
    </lineage>
</organism>
<keyword evidence="2" id="KW-1185">Reference proteome</keyword>
<gene>
    <name evidence="1" type="ORF">HD556DRAFT_854674</name>
</gene>
<accession>A0A9P7AFZ6</accession>